<keyword evidence="20" id="KW-1185">Reference proteome</keyword>
<evidence type="ECO:0000256" key="10">
    <source>
        <dbReference type="ARBA" id="ARBA00022833"/>
    </source>
</evidence>
<evidence type="ECO:0000256" key="12">
    <source>
        <dbReference type="ARBA" id="ARBA00022989"/>
    </source>
</evidence>
<dbReference type="Pfam" id="PF04757">
    <property type="entry name" value="Pex2_Pex12"/>
    <property type="match status" value="1"/>
</dbReference>
<comment type="subcellular location">
    <subcellularLocation>
        <location evidence="1">Peroxisome membrane</location>
        <topology evidence="1">Multi-pass membrane protein</topology>
    </subcellularLocation>
</comment>
<dbReference type="PANTHER" id="PTHR48178:SF1">
    <property type="entry name" value="PEROXISOME BIOGENESIS FACTOR 2"/>
    <property type="match status" value="1"/>
</dbReference>
<evidence type="ECO:0000313" key="20">
    <source>
        <dbReference type="Proteomes" id="UP001153365"/>
    </source>
</evidence>
<keyword evidence="11" id="KW-0653">Protein transport</keyword>
<evidence type="ECO:0000256" key="13">
    <source>
        <dbReference type="ARBA" id="ARBA00023136"/>
    </source>
</evidence>
<dbReference type="Proteomes" id="UP001153365">
    <property type="component" value="Unassembled WGS sequence"/>
</dbReference>
<comment type="pathway">
    <text evidence="2">Protein modification; protein ubiquitination.</text>
</comment>
<dbReference type="InterPro" id="IPR025654">
    <property type="entry name" value="PEX2/10"/>
</dbReference>
<accession>A0AAV0ANG5</accession>
<evidence type="ECO:0000256" key="11">
    <source>
        <dbReference type="ARBA" id="ARBA00022927"/>
    </source>
</evidence>
<dbReference type="GO" id="GO:0008270">
    <property type="term" value="F:zinc ion binding"/>
    <property type="evidence" value="ECO:0007669"/>
    <property type="project" value="UniProtKB-KW"/>
</dbReference>
<proteinExistence type="inferred from homology"/>
<name>A0AAV0ANG5_PHAPC</name>
<evidence type="ECO:0000256" key="6">
    <source>
        <dbReference type="ARBA" id="ARBA00022692"/>
    </source>
</evidence>
<dbReference type="GO" id="GO:0005778">
    <property type="term" value="C:peroxisomal membrane"/>
    <property type="evidence" value="ECO:0007669"/>
    <property type="project" value="UniProtKB-SubCell"/>
</dbReference>
<evidence type="ECO:0000256" key="15">
    <source>
        <dbReference type="ARBA" id="ARBA00032511"/>
    </source>
</evidence>
<keyword evidence="7" id="KW-0479">Metal-binding</keyword>
<evidence type="ECO:0000256" key="7">
    <source>
        <dbReference type="ARBA" id="ARBA00022723"/>
    </source>
</evidence>
<keyword evidence="9" id="KW-0833">Ubl conjugation pathway</keyword>
<evidence type="ECO:0000256" key="3">
    <source>
        <dbReference type="ARBA" id="ARBA00008704"/>
    </source>
</evidence>
<evidence type="ECO:0000256" key="17">
    <source>
        <dbReference type="ARBA" id="ARBA00034523"/>
    </source>
</evidence>
<evidence type="ECO:0000256" key="9">
    <source>
        <dbReference type="ARBA" id="ARBA00022786"/>
    </source>
</evidence>
<dbReference type="AlphaFoldDB" id="A0AAV0ANG5"/>
<gene>
    <name evidence="19" type="ORF">PPACK8108_LOCUS3333</name>
</gene>
<dbReference type="InterPro" id="IPR006845">
    <property type="entry name" value="Pex_N"/>
</dbReference>
<protein>
    <recommendedName>
        <fullName evidence="17">RING-type E3 ubiquitin transferase (cysteine targeting)</fullName>
        <ecNumber evidence="17">2.3.2.36</ecNumber>
    </recommendedName>
    <alternativeName>
        <fullName evidence="15">Peroxin-2</fullName>
    </alternativeName>
</protein>
<evidence type="ECO:0000313" key="19">
    <source>
        <dbReference type="EMBL" id="CAH7668781.1"/>
    </source>
</evidence>
<evidence type="ECO:0000256" key="4">
    <source>
        <dbReference type="ARBA" id="ARBA00022448"/>
    </source>
</evidence>
<dbReference type="GO" id="GO:0016562">
    <property type="term" value="P:protein import into peroxisome matrix, receptor recycling"/>
    <property type="evidence" value="ECO:0007669"/>
    <property type="project" value="UniProtKB-ARBA"/>
</dbReference>
<dbReference type="EMBL" id="CALTRL010000607">
    <property type="protein sequence ID" value="CAH7668781.1"/>
    <property type="molecule type" value="Genomic_DNA"/>
</dbReference>
<evidence type="ECO:0000256" key="5">
    <source>
        <dbReference type="ARBA" id="ARBA00022679"/>
    </source>
</evidence>
<keyword evidence="4" id="KW-0813">Transport</keyword>
<evidence type="ECO:0000259" key="18">
    <source>
        <dbReference type="Pfam" id="PF04757"/>
    </source>
</evidence>
<dbReference type="GO" id="GO:0061630">
    <property type="term" value="F:ubiquitin protein ligase activity"/>
    <property type="evidence" value="ECO:0007669"/>
    <property type="project" value="UniProtKB-EC"/>
</dbReference>
<evidence type="ECO:0000256" key="16">
    <source>
        <dbReference type="ARBA" id="ARBA00034438"/>
    </source>
</evidence>
<comment type="similarity">
    <text evidence="3">Belongs to the pex2/pex10/pex12 family.</text>
</comment>
<feature type="domain" description="Pex N-terminal" evidence="18">
    <location>
        <begin position="15"/>
        <end position="233"/>
    </location>
</feature>
<organism evidence="19 20">
    <name type="scientific">Phakopsora pachyrhizi</name>
    <name type="common">Asian soybean rust disease fungus</name>
    <dbReference type="NCBI Taxonomy" id="170000"/>
    <lineage>
        <taxon>Eukaryota</taxon>
        <taxon>Fungi</taxon>
        <taxon>Dikarya</taxon>
        <taxon>Basidiomycota</taxon>
        <taxon>Pucciniomycotina</taxon>
        <taxon>Pucciniomycetes</taxon>
        <taxon>Pucciniales</taxon>
        <taxon>Phakopsoraceae</taxon>
        <taxon>Phakopsora</taxon>
    </lineage>
</organism>
<keyword evidence="12" id="KW-1133">Transmembrane helix</keyword>
<sequence>MMTSRVNQLDASLLDEELEHMIVEPFWSSIVPISGSNDWRPEILAILRLFILKWSLERSQSYGSKLQNLRWTTGDKLKSKGKRGNSSLSQKQIAAYCILSVLPGYLLRGFRDYMIVHGWADFPSASNWSSFYSRDPLERRRYLRRAAWNTLERLSLVTSTIQLINFLIFLLNGRYRSLLERFLRIRLRYSQRGSFRNVSYEFLNRQLVWESVTDFVLFLLPLINVTRLRVHLRHARLKILNTLRNFFMTSTSSKALSGKQSKSLKEEDKKTGPYNSLPKDICPICKSQKEDLSNISSNIINPNDPTTLSNLSNPILSSININNSSIGNSNGGGNVGAILNQSDDLRVKIPYIVNCCGGLYCYYCLADCILRWRASSLDPRWECWRCGKEVTKISRWEGF</sequence>
<evidence type="ECO:0000256" key="8">
    <source>
        <dbReference type="ARBA" id="ARBA00022771"/>
    </source>
</evidence>
<comment type="catalytic activity">
    <reaction evidence="16">
        <text>[E2 ubiquitin-conjugating enzyme]-S-ubiquitinyl-L-cysteine + [acceptor protein]-L-cysteine = [E2 ubiquitin-conjugating enzyme]-L-cysteine + [acceptor protein]-S-ubiquitinyl-L-cysteine.</text>
        <dbReference type="EC" id="2.3.2.36"/>
    </reaction>
</comment>
<keyword evidence="14" id="KW-0576">Peroxisome</keyword>
<dbReference type="GO" id="GO:0016567">
    <property type="term" value="P:protein ubiquitination"/>
    <property type="evidence" value="ECO:0007669"/>
    <property type="project" value="UniProtKB-ARBA"/>
</dbReference>
<keyword evidence="5" id="KW-0808">Transferase</keyword>
<evidence type="ECO:0000256" key="2">
    <source>
        <dbReference type="ARBA" id="ARBA00004906"/>
    </source>
</evidence>
<reference evidence="19" key="1">
    <citation type="submission" date="2022-06" db="EMBL/GenBank/DDBJ databases">
        <authorList>
            <consortium name="SYNGENTA / RWTH Aachen University"/>
        </authorList>
    </citation>
    <scope>NUCLEOTIDE SEQUENCE</scope>
</reference>
<evidence type="ECO:0000256" key="14">
    <source>
        <dbReference type="ARBA" id="ARBA00023140"/>
    </source>
</evidence>
<dbReference type="PANTHER" id="PTHR48178">
    <property type="entry name" value="PEROXISOME BIOGENESIS FACTOR 2"/>
    <property type="match status" value="1"/>
</dbReference>
<keyword evidence="10" id="KW-0862">Zinc</keyword>
<dbReference type="EC" id="2.3.2.36" evidence="17"/>
<keyword evidence="6" id="KW-0812">Transmembrane</keyword>
<keyword evidence="13" id="KW-0472">Membrane</keyword>
<keyword evidence="8" id="KW-0863">Zinc-finger</keyword>
<comment type="caution">
    <text evidence="19">The sequence shown here is derived from an EMBL/GenBank/DDBJ whole genome shotgun (WGS) entry which is preliminary data.</text>
</comment>
<evidence type="ECO:0000256" key="1">
    <source>
        <dbReference type="ARBA" id="ARBA00004585"/>
    </source>
</evidence>